<organism evidence="2 3">
    <name type="scientific">Vannielia litorea</name>
    <dbReference type="NCBI Taxonomy" id="1217970"/>
    <lineage>
        <taxon>Bacteria</taxon>
        <taxon>Pseudomonadati</taxon>
        <taxon>Pseudomonadota</taxon>
        <taxon>Alphaproteobacteria</taxon>
        <taxon>Rhodobacterales</taxon>
        <taxon>Paracoccaceae</taxon>
        <taxon>Vannielia</taxon>
    </lineage>
</organism>
<feature type="transmembrane region" description="Helical" evidence="1">
    <location>
        <begin position="41"/>
        <end position="74"/>
    </location>
</feature>
<dbReference type="OrthoDB" id="7433288at2"/>
<keyword evidence="1" id="KW-0812">Transmembrane</keyword>
<evidence type="ECO:0000313" key="2">
    <source>
        <dbReference type="EMBL" id="SIN78813.1"/>
    </source>
</evidence>
<feature type="transmembrane region" description="Helical" evidence="1">
    <location>
        <begin position="86"/>
        <end position="108"/>
    </location>
</feature>
<name>A0A1N6E743_9RHOB</name>
<proteinExistence type="predicted"/>
<evidence type="ECO:0000256" key="1">
    <source>
        <dbReference type="SAM" id="Phobius"/>
    </source>
</evidence>
<feature type="transmembrane region" description="Helical" evidence="1">
    <location>
        <begin position="114"/>
        <end position="135"/>
    </location>
</feature>
<gene>
    <name evidence="2" type="ORF">SAMN05444002_0408</name>
</gene>
<sequence>MILWLLASAALIWLACAAGWLWLSAGLRGEGLRGRAGRIAVQLSGFALLAGVLGGSPLVALAGAAFPPTALLLLDRILRAPELASALLPWALGGALAGGLLSGLFLWWRGARTTWALGLSLLAGTLAMTVSGEVISRRAMCSAAADHGATTVLRNSFSWSLRHPRRAFNFEVHGLTRHDEVTRIWSYRSVSWHALPETIARNIDVPPHRLPCP</sequence>
<evidence type="ECO:0000313" key="3">
    <source>
        <dbReference type="Proteomes" id="UP000184932"/>
    </source>
</evidence>
<keyword evidence="1" id="KW-1133">Transmembrane helix</keyword>
<dbReference type="RefSeq" id="WP_074254596.1">
    <property type="nucleotide sequence ID" value="NZ_FSRL01000001.1"/>
</dbReference>
<dbReference type="AlphaFoldDB" id="A0A1N6E743"/>
<dbReference type="EMBL" id="FSRL01000001">
    <property type="protein sequence ID" value="SIN78813.1"/>
    <property type="molecule type" value="Genomic_DNA"/>
</dbReference>
<accession>A0A1N6E743</accession>
<dbReference type="STRING" id="1217970.SAMN05444002_0408"/>
<reference evidence="3" key="1">
    <citation type="submission" date="2016-11" db="EMBL/GenBank/DDBJ databases">
        <authorList>
            <person name="Varghese N."/>
            <person name="Submissions S."/>
        </authorList>
    </citation>
    <scope>NUCLEOTIDE SEQUENCE [LARGE SCALE GENOMIC DNA]</scope>
    <source>
        <strain evidence="3">DSM 29440</strain>
    </source>
</reference>
<protein>
    <submittedName>
        <fullName evidence="2">Uncharacterized protein</fullName>
    </submittedName>
</protein>
<keyword evidence="3" id="KW-1185">Reference proteome</keyword>
<keyword evidence="1" id="KW-0472">Membrane</keyword>
<dbReference type="Proteomes" id="UP000184932">
    <property type="component" value="Unassembled WGS sequence"/>
</dbReference>